<feature type="domain" description="Formamidopyrimidine-DNA glycosylase catalytic" evidence="11">
    <location>
        <begin position="2"/>
        <end position="115"/>
    </location>
</feature>
<dbReference type="OrthoDB" id="9800855at2"/>
<name>A0A286DUI6_9ACTN</name>
<dbReference type="PANTHER" id="PTHR22993:SF9">
    <property type="entry name" value="FORMAMIDOPYRIMIDINE-DNA GLYCOSYLASE"/>
    <property type="match status" value="1"/>
</dbReference>
<keyword evidence="8" id="KW-0456">Lyase</keyword>
<dbReference type="SUPFAM" id="SSF81624">
    <property type="entry name" value="N-terminal domain of MutM-like DNA repair proteins"/>
    <property type="match status" value="1"/>
</dbReference>
<dbReference type="Pfam" id="PF01149">
    <property type="entry name" value="Fapy_DNA_glyco"/>
    <property type="match status" value="1"/>
</dbReference>
<evidence type="ECO:0000256" key="4">
    <source>
        <dbReference type="ARBA" id="ARBA00022763"/>
    </source>
</evidence>
<evidence type="ECO:0000256" key="5">
    <source>
        <dbReference type="ARBA" id="ARBA00022801"/>
    </source>
</evidence>
<dbReference type="SUPFAM" id="SSF46946">
    <property type="entry name" value="S13-like H2TH domain"/>
    <property type="match status" value="1"/>
</dbReference>
<dbReference type="GO" id="GO:0008270">
    <property type="term" value="F:zinc ion binding"/>
    <property type="evidence" value="ECO:0007669"/>
    <property type="project" value="InterPro"/>
</dbReference>
<dbReference type="GO" id="GO:0016829">
    <property type="term" value="F:lyase activity"/>
    <property type="evidence" value="ECO:0007669"/>
    <property type="project" value="UniProtKB-KW"/>
</dbReference>
<comment type="similarity">
    <text evidence="3">Belongs to the FPG family.</text>
</comment>
<reference evidence="12 13" key="1">
    <citation type="submission" date="2017-09" db="EMBL/GenBank/DDBJ databases">
        <authorList>
            <person name="Ehlers B."/>
            <person name="Leendertz F.H."/>
        </authorList>
    </citation>
    <scope>NUCLEOTIDE SEQUENCE [LARGE SCALE GENOMIC DNA]</scope>
    <source>
        <strain evidence="12 13">CGMCC 4.7095</strain>
    </source>
</reference>
<dbReference type="GO" id="GO:0006284">
    <property type="term" value="P:base-excision repair"/>
    <property type="evidence" value="ECO:0007669"/>
    <property type="project" value="InterPro"/>
</dbReference>
<evidence type="ECO:0000313" key="13">
    <source>
        <dbReference type="Proteomes" id="UP000219072"/>
    </source>
</evidence>
<dbReference type="EMBL" id="OCNE01000005">
    <property type="protein sequence ID" value="SOD62326.1"/>
    <property type="molecule type" value="Genomic_DNA"/>
</dbReference>
<sequence>MPELADVEAYRRVLDDCATGRRITGVRVTDAGVLRGGLTAGRLRRSLRDARVKPPERHGKWLIMHTGGPAVLFHFGMTGRLLCVDPEEPTAPHDRVLLGLDDGGQLRFRDQRKLKGLWLAPDPGAVDRLLADQGPDALSLTRQQLDEALDGRPRQLKATLLDQSRVAGLGNLLTDEILWHARIHPALRTDRLDRGQHGRLSRSLRQVLRVSVEAGRVPPRRSWLTGRRDEPSGACPRCGTTLSHGRVAGRGTVWCPRDQPAERP</sequence>
<keyword evidence="4" id="KW-0227">DNA damage</keyword>
<dbReference type="Gene3D" id="3.20.190.10">
    <property type="entry name" value="MutM-like, N-terminal"/>
    <property type="match status" value="1"/>
</dbReference>
<organism evidence="12 13">
    <name type="scientific">Streptomyces zhaozhouensis</name>
    <dbReference type="NCBI Taxonomy" id="1300267"/>
    <lineage>
        <taxon>Bacteria</taxon>
        <taxon>Bacillati</taxon>
        <taxon>Actinomycetota</taxon>
        <taxon>Actinomycetes</taxon>
        <taxon>Kitasatosporales</taxon>
        <taxon>Streptomycetaceae</taxon>
        <taxon>Streptomyces</taxon>
    </lineage>
</organism>
<dbReference type="GO" id="GO:0003906">
    <property type="term" value="F:DNA-(apurinic or apyrimidinic site) endonuclease activity"/>
    <property type="evidence" value="ECO:0007669"/>
    <property type="project" value="InterPro"/>
</dbReference>
<evidence type="ECO:0000259" key="11">
    <source>
        <dbReference type="PROSITE" id="PS51068"/>
    </source>
</evidence>
<dbReference type="GO" id="GO:0034039">
    <property type="term" value="F:8-oxo-7,8-dihydroguanine DNA N-glycosylase activity"/>
    <property type="evidence" value="ECO:0007669"/>
    <property type="project" value="TreeGrafter"/>
</dbReference>
<dbReference type="Pfam" id="PF06827">
    <property type="entry name" value="zf-FPG_IleRS"/>
    <property type="match status" value="1"/>
</dbReference>
<keyword evidence="7" id="KW-0234">DNA repair</keyword>
<dbReference type="PROSITE" id="PS51068">
    <property type="entry name" value="FPG_CAT"/>
    <property type="match status" value="1"/>
</dbReference>
<dbReference type="SUPFAM" id="SSF57716">
    <property type="entry name" value="Glucocorticoid receptor-like (DNA-binding domain)"/>
    <property type="match status" value="1"/>
</dbReference>
<dbReference type="RefSeq" id="WP_097230805.1">
    <property type="nucleotide sequence ID" value="NZ_OCNE01000005.1"/>
</dbReference>
<dbReference type="InterPro" id="IPR012319">
    <property type="entry name" value="FPG_cat"/>
</dbReference>
<keyword evidence="6" id="KW-0238">DNA-binding</keyword>
<dbReference type="Pfam" id="PF06831">
    <property type="entry name" value="H2TH"/>
    <property type="match status" value="1"/>
</dbReference>
<dbReference type="SMART" id="SM01232">
    <property type="entry name" value="H2TH"/>
    <property type="match status" value="1"/>
</dbReference>
<dbReference type="InterPro" id="IPR010663">
    <property type="entry name" value="Znf_FPG/IleRS"/>
</dbReference>
<dbReference type="Proteomes" id="UP000219072">
    <property type="component" value="Unassembled WGS sequence"/>
</dbReference>
<evidence type="ECO:0000256" key="10">
    <source>
        <dbReference type="ARBA" id="ARBA00023295"/>
    </source>
</evidence>
<dbReference type="GO" id="GO:0003684">
    <property type="term" value="F:damaged DNA binding"/>
    <property type="evidence" value="ECO:0007669"/>
    <property type="project" value="InterPro"/>
</dbReference>
<dbReference type="InterPro" id="IPR010979">
    <property type="entry name" value="Ribosomal_uS13-like_H2TH"/>
</dbReference>
<evidence type="ECO:0000256" key="9">
    <source>
        <dbReference type="ARBA" id="ARBA00023268"/>
    </source>
</evidence>
<dbReference type="SMART" id="SM00898">
    <property type="entry name" value="Fapy_DNA_glyco"/>
    <property type="match status" value="1"/>
</dbReference>
<protein>
    <submittedName>
        <fullName evidence="12">Formamidopyrimidine-DNA glycosylase</fullName>
    </submittedName>
</protein>
<accession>A0A286DUI6</accession>
<dbReference type="Gene3D" id="1.10.8.50">
    <property type="match status" value="1"/>
</dbReference>
<proteinExistence type="inferred from homology"/>
<evidence type="ECO:0000256" key="8">
    <source>
        <dbReference type="ARBA" id="ARBA00023239"/>
    </source>
</evidence>
<evidence type="ECO:0000256" key="1">
    <source>
        <dbReference type="ARBA" id="ARBA00001668"/>
    </source>
</evidence>
<keyword evidence="9" id="KW-0511">Multifunctional enzyme</keyword>
<comment type="cofactor">
    <cofactor evidence="2">
        <name>Zn(2+)</name>
        <dbReference type="ChEBI" id="CHEBI:29105"/>
    </cofactor>
</comment>
<keyword evidence="13" id="KW-1185">Reference proteome</keyword>
<dbReference type="InterPro" id="IPR015886">
    <property type="entry name" value="H2TH_FPG"/>
</dbReference>
<dbReference type="InterPro" id="IPR035937">
    <property type="entry name" value="FPG_N"/>
</dbReference>
<evidence type="ECO:0000256" key="6">
    <source>
        <dbReference type="ARBA" id="ARBA00023125"/>
    </source>
</evidence>
<evidence type="ECO:0000313" key="12">
    <source>
        <dbReference type="EMBL" id="SOD62326.1"/>
    </source>
</evidence>
<dbReference type="PANTHER" id="PTHR22993">
    <property type="entry name" value="FORMAMIDOPYRIMIDINE-DNA GLYCOSYLASE"/>
    <property type="match status" value="1"/>
</dbReference>
<keyword evidence="10" id="KW-0326">Glycosidase</keyword>
<evidence type="ECO:0000256" key="2">
    <source>
        <dbReference type="ARBA" id="ARBA00001947"/>
    </source>
</evidence>
<gene>
    <name evidence="12" type="ORF">SAMN06297387_105142</name>
</gene>
<dbReference type="CDD" id="cd08966">
    <property type="entry name" value="EcFpg-like_N"/>
    <property type="match status" value="1"/>
</dbReference>
<dbReference type="AlphaFoldDB" id="A0A286DUI6"/>
<comment type="catalytic activity">
    <reaction evidence="1">
        <text>Hydrolysis of DNA containing ring-opened 7-methylguanine residues, releasing 2,6-diamino-4-hydroxy-5-(N-methyl)formamidopyrimidine.</text>
        <dbReference type="EC" id="3.2.2.23"/>
    </reaction>
</comment>
<keyword evidence="5" id="KW-0378">Hydrolase</keyword>
<evidence type="ECO:0000256" key="7">
    <source>
        <dbReference type="ARBA" id="ARBA00023204"/>
    </source>
</evidence>
<evidence type="ECO:0000256" key="3">
    <source>
        <dbReference type="ARBA" id="ARBA00009409"/>
    </source>
</evidence>